<gene>
    <name evidence="3" type="primary">LOC113147066</name>
</gene>
<dbReference type="SUPFAM" id="SSF47954">
    <property type="entry name" value="Cyclin-like"/>
    <property type="match status" value="1"/>
</dbReference>
<dbReference type="RefSeq" id="XP_026192057.1">
    <property type="nucleotide sequence ID" value="XM_026336272.1"/>
</dbReference>
<dbReference type="AlphaFoldDB" id="A0A6P6RXE6"/>
<accession>A0A6P6RXE6</accession>
<organism evidence="2 3">
    <name type="scientific">Cyclospora cayetanensis</name>
    <dbReference type="NCBI Taxonomy" id="88456"/>
    <lineage>
        <taxon>Eukaryota</taxon>
        <taxon>Sar</taxon>
        <taxon>Alveolata</taxon>
        <taxon>Apicomplexa</taxon>
        <taxon>Conoidasida</taxon>
        <taxon>Coccidia</taxon>
        <taxon>Eucoccidiorida</taxon>
        <taxon>Eimeriorina</taxon>
        <taxon>Eimeriidae</taxon>
        <taxon>Cyclospora</taxon>
    </lineage>
</organism>
<protein>
    <submittedName>
        <fullName evidence="3">Uncharacterized protein LOC113147066</fullName>
    </submittedName>
</protein>
<keyword evidence="2" id="KW-1185">Reference proteome</keyword>
<dbReference type="OrthoDB" id="332147at2759"/>
<dbReference type="Gene3D" id="1.10.472.10">
    <property type="entry name" value="Cyclin-like"/>
    <property type="match status" value="1"/>
</dbReference>
<feature type="compositionally biased region" description="Basic residues" evidence="1">
    <location>
        <begin position="16"/>
        <end position="31"/>
    </location>
</feature>
<reference evidence="3" key="1">
    <citation type="submission" date="2025-08" db="UniProtKB">
        <authorList>
            <consortium name="RefSeq"/>
        </authorList>
    </citation>
    <scope>IDENTIFICATION</scope>
</reference>
<sequence>MKSEGGAALPSTKLLSSRHARKPAVLGHRRAAAATATATAAPSHRSPHQAFSGCLSSAERPAAAAASHSPLCAGSSPLEAAAWAPKEGSVGTPLGGSEAGRRAAVVDIIMSYAADLQRCFGGAACDVARVSVQLAVSILDRSGLLRKAKKDPQAVRCCAAFCLSLALQHEAPNSMALEGKLKKLLLLERLVPESFGVSFGELQRQVLDCLHCRVAAPLPIDFASYLLYETAAFGGAPGGPSASTVELVCYLLDCFSLTPEAAVTPASLAAAAAVELARRIAYADREAPIGGGGAYGQEIEGYSKQQLRATLKTIHSFLTTKAAKYPGLKRLHEKGWAAVNWQLPHS</sequence>
<evidence type="ECO:0000256" key="1">
    <source>
        <dbReference type="SAM" id="MobiDB-lite"/>
    </source>
</evidence>
<dbReference type="GeneID" id="113147066"/>
<proteinExistence type="predicted"/>
<name>A0A6P6RXE6_9EIME</name>
<evidence type="ECO:0000313" key="3">
    <source>
        <dbReference type="RefSeq" id="XP_026192057.1"/>
    </source>
</evidence>
<dbReference type="InterPro" id="IPR036915">
    <property type="entry name" value="Cyclin-like_sf"/>
</dbReference>
<feature type="region of interest" description="Disordered" evidence="1">
    <location>
        <begin position="1"/>
        <end position="53"/>
    </location>
</feature>
<evidence type="ECO:0000313" key="2">
    <source>
        <dbReference type="Proteomes" id="UP000515125"/>
    </source>
</evidence>
<dbReference type="Proteomes" id="UP000515125">
    <property type="component" value="Unplaced"/>
</dbReference>
<feature type="compositionally biased region" description="Low complexity" evidence="1">
    <location>
        <begin position="32"/>
        <end position="41"/>
    </location>
</feature>